<dbReference type="Gene3D" id="1.10.3230.30">
    <property type="entry name" value="Phage gp6-like head-tail connector protein"/>
    <property type="match status" value="1"/>
</dbReference>
<dbReference type="AlphaFoldDB" id="A0A6J4SAG3"/>
<name>A0A6J4SAG3_9SPHN</name>
<organism evidence="1">
    <name type="scientific">uncultured Sphingomonadaceae bacterium</name>
    <dbReference type="NCBI Taxonomy" id="169976"/>
    <lineage>
        <taxon>Bacteria</taxon>
        <taxon>Pseudomonadati</taxon>
        <taxon>Pseudomonadota</taxon>
        <taxon>Alphaproteobacteria</taxon>
        <taxon>Sphingomonadales</taxon>
        <taxon>Sphingomonadaceae</taxon>
        <taxon>environmental samples</taxon>
    </lineage>
</organism>
<protein>
    <recommendedName>
        <fullName evidence="2">PhiE125 gp8 family phage protein</fullName>
    </recommendedName>
</protein>
<dbReference type="EMBL" id="CADCVX010000165">
    <property type="protein sequence ID" value="CAA9494112.1"/>
    <property type="molecule type" value="Genomic_DNA"/>
</dbReference>
<dbReference type="InterPro" id="IPR011738">
    <property type="entry name" value="Phage_CHP"/>
</dbReference>
<sequence>MLTGAPIVLLPSAISEAKAFARIHGSDEDALVAGLMASAAELCEQFTLQALVARSFTEVVPATGNWTRLGIAPVRAITGVEMLHGEGRASALAVADYAVDIDPNGDGWVRVTRPMDAARLRVTFEAGLAANWESVPDALRHGVVRLATHLFMQREEAASRPPAAVTALWRPWRRMRIA</sequence>
<reference evidence="1" key="1">
    <citation type="submission" date="2020-02" db="EMBL/GenBank/DDBJ databases">
        <authorList>
            <person name="Meier V. D."/>
        </authorList>
    </citation>
    <scope>NUCLEOTIDE SEQUENCE</scope>
    <source>
        <strain evidence="1">AVDCRST_MAG91</strain>
    </source>
</reference>
<evidence type="ECO:0000313" key="1">
    <source>
        <dbReference type="EMBL" id="CAA9494112.1"/>
    </source>
</evidence>
<dbReference type="CDD" id="cd08054">
    <property type="entry name" value="gp6"/>
    <property type="match status" value="1"/>
</dbReference>
<accession>A0A6J4SAG3</accession>
<dbReference type="NCBIfam" id="TIGR02215">
    <property type="entry name" value="phage_chp_gp8"/>
    <property type="match status" value="1"/>
</dbReference>
<evidence type="ECO:0008006" key="2">
    <source>
        <dbReference type="Google" id="ProtNLM"/>
    </source>
</evidence>
<proteinExistence type="predicted"/>
<gene>
    <name evidence="1" type="ORF">AVDCRST_MAG91-704</name>
</gene>